<gene>
    <name evidence="7" type="ORF">GCK32_002668</name>
</gene>
<evidence type="ECO:0000313" key="7">
    <source>
        <dbReference type="EMBL" id="KAK5978043.1"/>
    </source>
</evidence>
<organism evidence="7 8">
    <name type="scientific">Trichostrongylus colubriformis</name>
    <name type="common">Black scour worm</name>
    <dbReference type="NCBI Taxonomy" id="6319"/>
    <lineage>
        <taxon>Eukaryota</taxon>
        <taxon>Metazoa</taxon>
        <taxon>Ecdysozoa</taxon>
        <taxon>Nematoda</taxon>
        <taxon>Chromadorea</taxon>
        <taxon>Rhabditida</taxon>
        <taxon>Rhabditina</taxon>
        <taxon>Rhabditomorpha</taxon>
        <taxon>Strongyloidea</taxon>
        <taxon>Trichostrongylidae</taxon>
        <taxon>Trichostrongylus</taxon>
    </lineage>
</organism>
<name>A0AAN8G054_TRICO</name>
<proteinExistence type="inferred from homology"/>
<sequence>MNFLDFDPFIINCYYAVFVTAAVFINGLLIYLIEQRSPQIVRSLKAMLINICVTQIVIALMAGFFQGRMVANSATTAFLPVGPCRVFGPMTCYFSYNFINAFALYVELLIVQTMVHRYQMMKAGQMSTTGLLLTIAVVVILPALVMVSPYIYTPDFHIIMEETIREHPSLNIEKYGEFGGVPSLSDAVQAISSLISFATAITCPILTLYVRRLILNTFSNSYHYYTRETVHSSKMFLKGWWCLWRNPSLFWEVMGTKSVAPVRKRQLYVSKYETVSHPRKEVALLIGGLS</sequence>
<dbReference type="Proteomes" id="UP001331761">
    <property type="component" value="Unassembled WGS sequence"/>
</dbReference>
<reference evidence="7 8" key="1">
    <citation type="submission" date="2019-10" db="EMBL/GenBank/DDBJ databases">
        <title>Assembly and Annotation for the nematode Trichostrongylus colubriformis.</title>
        <authorList>
            <person name="Martin J."/>
        </authorList>
    </citation>
    <scope>NUCLEOTIDE SEQUENCE [LARGE SCALE GENOMIC DNA]</scope>
    <source>
        <strain evidence="7">G859</strain>
        <tissue evidence="7">Whole worm</tissue>
    </source>
</reference>
<dbReference type="AlphaFoldDB" id="A0AAN8G054"/>
<evidence type="ECO:0008006" key="9">
    <source>
        <dbReference type="Google" id="ProtNLM"/>
    </source>
</evidence>
<evidence type="ECO:0000256" key="6">
    <source>
        <dbReference type="SAM" id="Phobius"/>
    </source>
</evidence>
<feature type="transmembrane region" description="Helical" evidence="6">
    <location>
        <begin position="131"/>
        <end position="152"/>
    </location>
</feature>
<comment type="caution">
    <text evidence="7">The sequence shown here is derived from an EMBL/GenBank/DDBJ whole genome shotgun (WGS) entry which is preliminary data.</text>
</comment>
<keyword evidence="8" id="KW-1185">Reference proteome</keyword>
<dbReference type="InterPro" id="IPR050920">
    <property type="entry name" value="Nematode_rcpt-like_delta"/>
</dbReference>
<dbReference type="GO" id="GO:0016020">
    <property type="term" value="C:membrane"/>
    <property type="evidence" value="ECO:0007669"/>
    <property type="project" value="UniProtKB-SubCell"/>
</dbReference>
<evidence type="ECO:0000256" key="1">
    <source>
        <dbReference type="ARBA" id="ARBA00004141"/>
    </source>
</evidence>
<evidence type="ECO:0000256" key="4">
    <source>
        <dbReference type="ARBA" id="ARBA00022989"/>
    </source>
</evidence>
<dbReference type="Pfam" id="PF10317">
    <property type="entry name" value="7TM_GPCR_Srd"/>
    <property type="match status" value="1"/>
</dbReference>
<evidence type="ECO:0000256" key="5">
    <source>
        <dbReference type="ARBA" id="ARBA00023136"/>
    </source>
</evidence>
<feature type="transmembrane region" description="Helical" evidence="6">
    <location>
        <begin position="86"/>
        <end position="110"/>
    </location>
</feature>
<dbReference type="PANTHER" id="PTHR22945">
    <property type="entry name" value="SERPENTINE RECEPTOR, CLASS D DELTA"/>
    <property type="match status" value="1"/>
</dbReference>
<evidence type="ECO:0000313" key="8">
    <source>
        <dbReference type="Proteomes" id="UP001331761"/>
    </source>
</evidence>
<accession>A0AAN8G054</accession>
<dbReference type="InterPro" id="IPR019421">
    <property type="entry name" value="7TM_GPCR_serpentine_rcpt_Srd"/>
</dbReference>
<feature type="transmembrane region" description="Helical" evidence="6">
    <location>
        <begin position="187"/>
        <end position="210"/>
    </location>
</feature>
<keyword evidence="4 6" id="KW-1133">Transmembrane helix</keyword>
<feature type="transmembrane region" description="Helical" evidence="6">
    <location>
        <begin position="46"/>
        <end position="66"/>
    </location>
</feature>
<keyword evidence="3 6" id="KW-0812">Transmembrane</keyword>
<comment type="similarity">
    <text evidence="2">Belongs to the nematode receptor-like protein srd family.</text>
</comment>
<dbReference type="EMBL" id="WIXE01009879">
    <property type="protein sequence ID" value="KAK5978043.1"/>
    <property type="molecule type" value="Genomic_DNA"/>
</dbReference>
<protein>
    <recommendedName>
        <fullName evidence="9">G protein-coupled receptor</fullName>
    </recommendedName>
</protein>
<keyword evidence="5 6" id="KW-0472">Membrane</keyword>
<dbReference type="PANTHER" id="PTHR22945:SF30">
    <property type="entry name" value="G-PROTEIN COUPLED RECEPTORS FAMILY 1 PROFILE DOMAIN-CONTAINING PROTEIN"/>
    <property type="match status" value="1"/>
</dbReference>
<evidence type="ECO:0000256" key="3">
    <source>
        <dbReference type="ARBA" id="ARBA00022692"/>
    </source>
</evidence>
<comment type="subcellular location">
    <subcellularLocation>
        <location evidence="1">Membrane</location>
        <topology evidence="1">Multi-pass membrane protein</topology>
    </subcellularLocation>
</comment>
<evidence type="ECO:0000256" key="2">
    <source>
        <dbReference type="ARBA" id="ARBA00009166"/>
    </source>
</evidence>
<feature type="transmembrane region" description="Helical" evidence="6">
    <location>
        <begin position="14"/>
        <end position="34"/>
    </location>
</feature>